<dbReference type="PANTHER" id="PTHR36435:SF1">
    <property type="entry name" value="CAAX AMINO TERMINAL PROTEASE FAMILY PROTEIN"/>
    <property type="match status" value="1"/>
</dbReference>
<dbReference type="PANTHER" id="PTHR36435">
    <property type="entry name" value="SLR1288 PROTEIN"/>
    <property type="match status" value="1"/>
</dbReference>
<reference evidence="4 5" key="1">
    <citation type="submission" date="2020-07" db="EMBL/GenBank/DDBJ databases">
        <title>Natrinema (YPL30) sp. nov. and Haloterrigena xxxxxx (YPL8) sp. nov., isolated from a salt mine.</title>
        <authorList>
            <person name="Cui H."/>
        </authorList>
    </citation>
    <scope>NUCLEOTIDE SEQUENCE [LARGE SCALE GENOMIC DNA]</scope>
    <source>
        <strain evidence="4 5">YPL13</strain>
    </source>
</reference>
<organism evidence="4 5">
    <name type="scientific">Natrinema zhouii</name>
    <dbReference type="NCBI Taxonomy" id="1710539"/>
    <lineage>
        <taxon>Archaea</taxon>
        <taxon>Methanobacteriati</taxon>
        <taxon>Methanobacteriota</taxon>
        <taxon>Stenosarchaea group</taxon>
        <taxon>Halobacteria</taxon>
        <taxon>Halobacteriales</taxon>
        <taxon>Natrialbaceae</taxon>
        <taxon>Natrinema</taxon>
    </lineage>
</organism>
<feature type="compositionally biased region" description="Polar residues" evidence="1">
    <location>
        <begin position="53"/>
        <end position="88"/>
    </location>
</feature>
<feature type="region of interest" description="Disordered" evidence="1">
    <location>
        <begin position="29"/>
        <end position="181"/>
    </location>
</feature>
<feature type="transmembrane region" description="Helical" evidence="2">
    <location>
        <begin position="272"/>
        <end position="289"/>
    </location>
</feature>
<feature type="compositionally biased region" description="Acidic residues" evidence="1">
    <location>
        <begin position="32"/>
        <end position="43"/>
    </location>
</feature>
<keyword evidence="2" id="KW-0472">Membrane</keyword>
<feature type="transmembrane region" description="Helical" evidence="2">
    <location>
        <begin position="296"/>
        <end position="323"/>
    </location>
</feature>
<dbReference type="OrthoDB" id="214851at2157"/>
<evidence type="ECO:0000313" key="4">
    <source>
        <dbReference type="EMBL" id="QLK24996.1"/>
    </source>
</evidence>
<sequence>MPQWATFVGITGVVLVLLLVLSHLTQSAFTDGETDSSDGDGEPVDGLFDSDSTDQPIDSTGETSDSTEQTAGFADQPSNPADQTPDSSPHTDEATPDSDGNTAAPTDRDSIRETGAADDPLNPDSERNAGTTGASDDDRRGVHPTASSESHDASIETHDAAIEADRERADRRRPTERGIEPGSLSTGMILANVAFSQGLFALVLLGAALYTAIPASALGIEFSLGYLETGLLLGTAAGVGLYLANELAAAAATKFGFDHDEALRELLSPDSISGWLVLLLGVLPIIAFFEEFLFRAALIGVPAAGFGLSPWLLAIGSSIAFALGHGMQGSVGVVVTGLLGLVLATVYIATGSLLVVVVAHYLINALEFVVHEGFDLEWAETLEG</sequence>
<dbReference type="GeneID" id="56144115"/>
<keyword evidence="4" id="KW-0378">Hydrolase</keyword>
<proteinExistence type="predicted"/>
<accession>A0A7D6CNF0</accession>
<feature type="domain" description="CAAX prenyl protease 2/Lysostaphin resistance protein A-like" evidence="3">
    <location>
        <begin position="274"/>
        <end position="366"/>
    </location>
</feature>
<dbReference type="AlphaFoldDB" id="A0A7D6CNF0"/>
<dbReference type="GO" id="GO:0080120">
    <property type="term" value="P:CAAX-box protein maturation"/>
    <property type="evidence" value="ECO:0007669"/>
    <property type="project" value="UniProtKB-ARBA"/>
</dbReference>
<dbReference type="KEGG" id="nay:HYG81_12880"/>
<feature type="transmembrane region" description="Helical" evidence="2">
    <location>
        <begin position="335"/>
        <end position="363"/>
    </location>
</feature>
<feature type="compositionally biased region" description="Basic and acidic residues" evidence="1">
    <location>
        <begin position="149"/>
        <end position="179"/>
    </location>
</feature>
<keyword evidence="5" id="KW-1185">Reference proteome</keyword>
<dbReference type="Pfam" id="PF02517">
    <property type="entry name" value="Rce1-like"/>
    <property type="match status" value="1"/>
</dbReference>
<evidence type="ECO:0000259" key="3">
    <source>
        <dbReference type="Pfam" id="PF02517"/>
    </source>
</evidence>
<dbReference type="GO" id="GO:0004175">
    <property type="term" value="F:endopeptidase activity"/>
    <property type="evidence" value="ECO:0007669"/>
    <property type="project" value="UniProtKB-ARBA"/>
</dbReference>
<feature type="transmembrane region" description="Helical" evidence="2">
    <location>
        <begin position="198"/>
        <end position="219"/>
    </location>
</feature>
<evidence type="ECO:0000256" key="2">
    <source>
        <dbReference type="SAM" id="Phobius"/>
    </source>
</evidence>
<evidence type="ECO:0000313" key="5">
    <source>
        <dbReference type="Proteomes" id="UP000510869"/>
    </source>
</evidence>
<dbReference type="RefSeq" id="WP_180840187.1">
    <property type="nucleotide sequence ID" value="NZ_CP059154.1"/>
</dbReference>
<dbReference type="InterPro" id="IPR003675">
    <property type="entry name" value="Rce1/LyrA-like_dom"/>
</dbReference>
<name>A0A7D6CNF0_9EURY</name>
<evidence type="ECO:0000256" key="1">
    <source>
        <dbReference type="SAM" id="MobiDB-lite"/>
    </source>
</evidence>
<dbReference type="EMBL" id="CP059154">
    <property type="protein sequence ID" value="QLK24996.1"/>
    <property type="molecule type" value="Genomic_DNA"/>
</dbReference>
<dbReference type="InterPro" id="IPR052710">
    <property type="entry name" value="CAAX_protease"/>
</dbReference>
<protein>
    <submittedName>
        <fullName evidence="4">CPBP family intramembrane metalloprotease</fullName>
    </submittedName>
</protein>
<dbReference type="Proteomes" id="UP000510869">
    <property type="component" value="Chromosome"/>
</dbReference>
<keyword evidence="2" id="KW-0812">Transmembrane</keyword>
<keyword evidence="4" id="KW-0482">Metalloprotease</keyword>
<keyword evidence="2" id="KW-1133">Transmembrane helix</keyword>
<dbReference type="GO" id="GO:0008237">
    <property type="term" value="F:metallopeptidase activity"/>
    <property type="evidence" value="ECO:0007669"/>
    <property type="project" value="UniProtKB-KW"/>
</dbReference>
<keyword evidence="4" id="KW-0645">Protease</keyword>
<gene>
    <name evidence="4" type="ORF">HYG81_12880</name>
</gene>